<geneLocation type="plasmid" evidence="1 2">
    <name>unnamed3</name>
</geneLocation>
<accession>A0A7D5KGT1</accession>
<evidence type="ECO:0000313" key="1">
    <source>
        <dbReference type="EMBL" id="QLG30057.1"/>
    </source>
</evidence>
<name>A0A7D5KGT1_9EURY</name>
<dbReference type="Proteomes" id="UP000509750">
    <property type="component" value="Plasmid unnamed3"/>
</dbReference>
<reference evidence="1 2" key="1">
    <citation type="submission" date="2020-07" db="EMBL/GenBank/DDBJ databases">
        <title>Gai3-2, isolated from salt lake.</title>
        <authorList>
            <person name="Cui H."/>
            <person name="Shi X."/>
        </authorList>
    </citation>
    <scope>NUCLEOTIDE SEQUENCE [LARGE SCALE GENOMIC DNA]</scope>
    <source>
        <strain evidence="1 2">Gai3-2</strain>
        <plasmid evidence="1 2">unnamed3</plasmid>
    </source>
</reference>
<proteinExistence type="predicted"/>
<dbReference type="KEGG" id="halg:HUG10_20955"/>
<keyword evidence="2" id="KW-1185">Reference proteome</keyword>
<organism evidence="1 2">
    <name type="scientific">Halorarum halophilum</name>
    <dbReference type="NCBI Taxonomy" id="2743090"/>
    <lineage>
        <taxon>Archaea</taxon>
        <taxon>Methanobacteriati</taxon>
        <taxon>Methanobacteriota</taxon>
        <taxon>Stenosarchaea group</taxon>
        <taxon>Halobacteria</taxon>
        <taxon>Halobacteriales</taxon>
        <taxon>Haloferacaceae</taxon>
        <taxon>Halorarum</taxon>
    </lineage>
</organism>
<dbReference type="AlphaFoldDB" id="A0A7D5KGT1"/>
<dbReference type="RefSeq" id="WP_179171631.1">
    <property type="nucleotide sequence ID" value="NZ_CP058532.1"/>
</dbReference>
<dbReference type="GeneID" id="56031358"/>
<keyword evidence="1" id="KW-0614">Plasmid</keyword>
<protein>
    <submittedName>
        <fullName evidence="1">Uncharacterized protein</fullName>
    </submittedName>
</protein>
<gene>
    <name evidence="1" type="ORF">HUG10_20955</name>
</gene>
<dbReference type="EMBL" id="CP058532">
    <property type="protein sequence ID" value="QLG30057.1"/>
    <property type="molecule type" value="Genomic_DNA"/>
</dbReference>
<sequence length="145" mass="16644">MSLILPTAVERLERRGFRVRGSITDDDGMVGMWLSRRRQHYVVVAKRYAHRGKASFITRAVEAATEWDMYLVFYRADENDYTVFAHEIVDQYGADSDGPSKKGPATWRELSLRYGIALDDHLDGGDPFTDHELSDISDDLLRTWS</sequence>
<evidence type="ECO:0000313" key="2">
    <source>
        <dbReference type="Proteomes" id="UP000509750"/>
    </source>
</evidence>